<proteinExistence type="predicted"/>
<evidence type="ECO:0000259" key="2">
    <source>
        <dbReference type="PROSITE" id="PS51059"/>
    </source>
</evidence>
<dbReference type="InterPro" id="IPR051712">
    <property type="entry name" value="ARTD-AVP"/>
</dbReference>
<dbReference type="KEGG" id="nve:5496542"/>
<evidence type="ECO:0000313" key="4">
    <source>
        <dbReference type="Proteomes" id="UP000001593"/>
    </source>
</evidence>
<dbReference type="EC" id="2.4.2.-" evidence="1"/>
<dbReference type="InParanoid" id="A7TCP0"/>
<organism evidence="3 4">
    <name type="scientific">Nematostella vectensis</name>
    <name type="common">Starlet sea anemone</name>
    <dbReference type="NCBI Taxonomy" id="45351"/>
    <lineage>
        <taxon>Eukaryota</taxon>
        <taxon>Metazoa</taxon>
        <taxon>Cnidaria</taxon>
        <taxon>Anthozoa</taxon>
        <taxon>Hexacorallia</taxon>
        <taxon>Actiniaria</taxon>
        <taxon>Edwardsiidae</taxon>
        <taxon>Nematostella</taxon>
    </lineage>
</organism>
<keyword evidence="1" id="KW-0520">NAD</keyword>
<dbReference type="PANTHER" id="PTHR45740:SF2">
    <property type="entry name" value="POLY [ADP-RIBOSE] POLYMERASE"/>
    <property type="match status" value="1"/>
</dbReference>
<dbReference type="EMBL" id="DS476600">
    <property type="protein sequence ID" value="EDO26176.1"/>
    <property type="molecule type" value="Genomic_DNA"/>
</dbReference>
<dbReference type="InterPro" id="IPR012317">
    <property type="entry name" value="Poly(ADP-ribose)pol_cat_dom"/>
</dbReference>
<evidence type="ECO:0000256" key="1">
    <source>
        <dbReference type="RuleBase" id="RU362114"/>
    </source>
</evidence>
<keyword evidence="1" id="KW-0328">Glycosyltransferase</keyword>
<keyword evidence="4" id="KW-1185">Reference proteome</keyword>
<gene>
    <name evidence="3" type="ORF">NEMVEDRAFT_v1g225318</name>
</gene>
<dbReference type="PANTHER" id="PTHR45740">
    <property type="entry name" value="POLY [ADP-RIBOSE] POLYMERASE"/>
    <property type="match status" value="1"/>
</dbReference>
<reference evidence="3 4" key="1">
    <citation type="journal article" date="2007" name="Science">
        <title>Sea anemone genome reveals ancestral eumetazoan gene repertoire and genomic organization.</title>
        <authorList>
            <person name="Putnam N.H."/>
            <person name="Srivastava M."/>
            <person name="Hellsten U."/>
            <person name="Dirks B."/>
            <person name="Chapman J."/>
            <person name="Salamov A."/>
            <person name="Terry A."/>
            <person name="Shapiro H."/>
            <person name="Lindquist E."/>
            <person name="Kapitonov V.V."/>
            <person name="Jurka J."/>
            <person name="Genikhovich G."/>
            <person name="Grigoriev I.V."/>
            <person name="Lucas S.M."/>
            <person name="Steele R.E."/>
            <person name="Finnerty J.R."/>
            <person name="Technau U."/>
            <person name="Martindale M.Q."/>
            <person name="Rokhsar D.S."/>
        </authorList>
    </citation>
    <scope>NUCLEOTIDE SEQUENCE [LARGE SCALE GENOMIC DNA]</scope>
    <source>
        <strain evidence="4">CH2 X CH6</strain>
    </source>
</reference>
<dbReference type="Proteomes" id="UP000001593">
    <property type="component" value="Unassembled WGS sequence"/>
</dbReference>
<protein>
    <recommendedName>
        <fullName evidence="1">Poly [ADP-ribose] polymerase</fullName>
        <shortName evidence="1">PARP</shortName>
        <ecNumber evidence="1">2.4.2.-</ecNumber>
    </recommendedName>
</protein>
<dbReference type="SUPFAM" id="SSF56399">
    <property type="entry name" value="ADP-ribosylation"/>
    <property type="match status" value="1"/>
</dbReference>
<dbReference type="Gene3D" id="3.90.228.10">
    <property type="match status" value="1"/>
</dbReference>
<dbReference type="Pfam" id="PF00644">
    <property type="entry name" value="PARP"/>
    <property type="match status" value="1"/>
</dbReference>
<name>A7TCP0_NEMVE</name>
<accession>A7TCP0</accession>
<dbReference type="AlphaFoldDB" id="A7TCP0"/>
<feature type="domain" description="PARP catalytic" evidence="2">
    <location>
        <begin position="37"/>
        <end position="220"/>
    </location>
</feature>
<evidence type="ECO:0000313" key="3">
    <source>
        <dbReference type="EMBL" id="EDO26176.1"/>
    </source>
</evidence>
<feature type="domain" description="PARP catalytic" evidence="2">
    <location>
        <begin position="1"/>
        <end position="30"/>
    </location>
</feature>
<dbReference type="PhylomeDB" id="A7TCP0"/>
<sequence>MNDEFVIFDPAQALPQYIVHYSTTGLPPPQQLPAAGQPFIKKNMKPSRTVDPNDPFQSYYNLAAQHYLSKCQTKKEIESIDVVINNQLLQKFEAKQKEFKSKGIPDGEILAYHGTRSANIDSILRNNLDIKFAQRQAYGRGNYFSEFPEISMGYGDGLLLCRVLPGREWVDNSGNDILQGYDSKKVLHMQRGQPAANAFGDMVIIENSDQILPYFVMHLK</sequence>
<keyword evidence="1" id="KW-0808">Transferase</keyword>
<dbReference type="GO" id="GO:0003950">
    <property type="term" value="F:NAD+ poly-ADP-ribosyltransferase activity"/>
    <property type="evidence" value="ECO:0007669"/>
    <property type="project" value="UniProtKB-UniRule"/>
</dbReference>
<dbReference type="HOGENOM" id="CLU_109534_0_0_1"/>
<dbReference type="PROSITE" id="PS51059">
    <property type="entry name" value="PARP_CATALYTIC"/>
    <property type="match status" value="2"/>
</dbReference>